<comment type="caution">
    <text evidence="2">The sequence shown here is derived from an EMBL/GenBank/DDBJ whole genome shotgun (WGS) entry which is preliminary data.</text>
</comment>
<dbReference type="Pfam" id="PF01471">
    <property type="entry name" value="PG_binding_1"/>
    <property type="match status" value="2"/>
</dbReference>
<dbReference type="SUPFAM" id="SSF47090">
    <property type="entry name" value="PGBD-like"/>
    <property type="match status" value="2"/>
</dbReference>
<gene>
    <name evidence="2" type="ORF">DSM106972_092420</name>
</gene>
<feature type="domain" description="Peptidoglycan binding-like" evidence="1">
    <location>
        <begin position="13"/>
        <end position="69"/>
    </location>
</feature>
<sequence length="170" mass="18656">MPTTFATLQLGSTGAAVRDLQQDLTILKYYAGAIDGVFGARTKDFVMKFQQQNAVKVDGIVGYETEAAIERQVWVSRRPVLRQGSTGQDVRNLQGLLKGAVEIGQGDYNITKVDGIFGTNTRDAIIEFQKDRHLAGDGVVGAITWMEVSYLMSHDMSPEQIVLNGIFTRA</sequence>
<evidence type="ECO:0000313" key="2">
    <source>
        <dbReference type="EMBL" id="RUS94707.1"/>
    </source>
</evidence>
<dbReference type="EMBL" id="RSCL01000046">
    <property type="protein sequence ID" value="RUS94707.1"/>
    <property type="molecule type" value="Genomic_DNA"/>
</dbReference>
<feature type="domain" description="Peptidoglycan binding-like" evidence="1">
    <location>
        <begin position="86"/>
        <end position="145"/>
    </location>
</feature>
<accession>A0A3S1AL94</accession>
<reference evidence="2" key="1">
    <citation type="submission" date="2018-12" db="EMBL/GenBank/DDBJ databases">
        <authorList>
            <person name="Will S."/>
            <person name="Neumann-Schaal M."/>
            <person name="Henke P."/>
        </authorList>
    </citation>
    <scope>NUCLEOTIDE SEQUENCE</scope>
    <source>
        <strain evidence="2">PCC 7102</strain>
    </source>
</reference>
<keyword evidence="3" id="KW-1185">Reference proteome</keyword>
<protein>
    <recommendedName>
        <fullName evidence="1">Peptidoglycan binding-like domain-containing protein</fullName>
    </recommendedName>
</protein>
<name>A0A3S1AL94_9CYAN</name>
<proteinExistence type="predicted"/>
<reference evidence="2" key="2">
    <citation type="journal article" date="2019" name="Genome Biol. Evol.">
        <title>Day and night: Metabolic profiles and evolutionary relationships of six axenic non-marine cyanobacteria.</title>
        <authorList>
            <person name="Will S.E."/>
            <person name="Henke P."/>
            <person name="Boedeker C."/>
            <person name="Huang S."/>
            <person name="Brinkmann H."/>
            <person name="Rohde M."/>
            <person name="Jarek M."/>
            <person name="Friedl T."/>
            <person name="Seufert S."/>
            <person name="Schumacher M."/>
            <person name="Overmann J."/>
            <person name="Neumann-Schaal M."/>
            <person name="Petersen J."/>
        </authorList>
    </citation>
    <scope>NUCLEOTIDE SEQUENCE [LARGE SCALE GENOMIC DNA]</scope>
    <source>
        <strain evidence="2">PCC 7102</strain>
    </source>
</reference>
<dbReference type="InterPro" id="IPR036365">
    <property type="entry name" value="PGBD-like_sf"/>
</dbReference>
<dbReference type="OrthoDB" id="511527at2"/>
<evidence type="ECO:0000259" key="1">
    <source>
        <dbReference type="Pfam" id="PF01471"/>
    </source>
</evidence>
<organism evidence="2 3">
    <name type="scientific">Dulcicalothrix desertica PCC 7102</name>
    <dbReference type="NCBI Taxonomy" id="232991"/>
    <lineage>
        <taxon>Bacteria</taxon>
        <taxon>Bacillati</taxon>
        <taxon>Cyanobacteriota</taxon>
        <taxon>Cyanophyceae</taxon>
        <taxon>Nostocales</taxon>
        <taxon>Calotrichaceae</taxon>
        <taxon>Dulcicalothrix</taxon>
    </lineage>
</organism>
<dbReference type="InterPro" id="IPR036366">
    <property type="entry name" value="PGBDSf"/>
</dbReference>
<evidence type="ECO:0000313" key="3">
    <source>
        <dbReference type="Proteomes" id="UP000271624"/>
    </source>
</evidence>
<dbReference type="RefSeq" id="WP_127087178.1">
    <property type="nucleotide sequence ID" value="NZ_RSCL01000046.1"/>
</dbReference>
<dbReference type="AlphaFoldDB" id="A0A3S1AL94"/>
<dbReference type="Gene3D" id="1.10.101.10">
    <property type="entry name" value="PGBD-like superfamily/PGBD"/>
    <property type="match status" value="2"/>
</dbReference>
<dbReference type="Proteomes" id="UP000271624">
    <property type="component" value="Unassembled WGS sequence"/>
</dbReference>
<dbReference type="InterPro" id="IPR002477">
    <property type="entry name" value="Peptidoglycan-bd-like"/>
</dbReference>